<dbReference type="InterPro" id="IPR002013">
    <property type="entry name" value="SAC_dom"/>
</dbReference>
<gene>
    <name evidence="3" type="ORF">B9G98_01899</name>
</gene>
<feature type="transmembrane region" description="Helical" evidence="1">
    <location>
        <begin position="501"/>
        <end position="519"/>
    </location>
</feature>
<dbReference type="Proteomes" id="UP000238350">
    <property type="component" value="Unassembled WGS sequence"/>
</dbReference>
<dbReference type="GeneID" id="36515647"/>
<feature type="domain" description="SAC" evidence="2">
    <location>
        <begin position="102"/>
        <end position="429"/>
    </location>
</feature>
<dbReference type="GO" id="GO:0043812">
    <property type="term" value="F:phosphatidylinositol-4-phosphate phosphatase activity"/>
    <property type="evidence" value="ECO:0007669"/>
    <property type="project" value="TreeGrafter"/>
</dbReference>
<dbReference type="GO" id="GO:0034593">
    <property type="term" value="F:phosphatidylinositol bisphosphate phosphatase activity"/>
    <property type="evidence" value="ECO:0007669"/>
    <property type="project" value="UniProtKB-ARBA"/>
</dbReference>
<name>A0A2T0FH65_9ASCO</name>
<keyword evidence="4" id="KW-1185">Reference proteome</keyword>
<proteinExistence type="predicted"/>
<dbReference type="AlphaFoldDB" id="A0A2T0FH65"/>
<dbReference type="PANTHER" id="PTHR45662:SF2">
    <property type="entry name" value="PHOSPHATIDYLINOSITOL-3-PHOSPHATASE SAC1"/>
    <property type="match status" value="1"/>
</dbReference>
<protein>
    <submittedName>
        <fullName evidence="3">Phosphoinositide phosphatase SAC1</fullName>
    </submittedName>
</protein>
<dbReference type="PROSITE" id="PS50275">
    <property type="entry name" value="SAC"/>
    <property type="match status" value="1"/>
</dbReference>
<evidence type="ECO:0000313" key="3">
    <source>
        <dbReference type="EMBL" id="PRT54279.1"/>
    </source>
</evidence>
<dbReference type="OrthoDB" id="405996at2759"/>
<organism evidence="3 4">
    <name type="scientific">Wickerhamiella sorbophila</name>
    <dbReference type="NCBI Taxonomy" id="45607"/>
    <lineage>
        <taxon>Eukaryota</taxon>
        <taxon>Fungi</taxon>
        <taxon>Dikarya</taxon>
        <taxon>Ascomycota</taxon>
        <taxon>Saccharomycotina</taxon>
        <taxon>Dipodascomycetes</taxon>
        <taxon>Dipodascales</taxon>
        <taxon>Trichomonascaceae</taxon>
        <taxon>Wickerhamiella</taxon>
    </lineage>
</organism>
<sequence length="587" mass="67021">MFTLWKHPEAFTIASSNAAIRIDRSTAEISSAKPPPSTGQSIAAIIGIIQLRVTKYLIVANTAKAVCDIFESKVYKLSGFQLLPFKAHSAPATIETEFLGLIRKHLASAPMYYSPTYDISTALQRQQPNSGEKPYESADERFFWNYAVSQPLVRAAEKEPAVKEFVCVTIFGVYHLEHTKINGVPLKFGIVSRRSRHRAGTRYFRRGIDDNGNVANYNETEQLLFVKDRVYSYVQTRGSVPGYWGEINKLTYRPKMAIGGPAIEAASKHFDQQKKLYGEQYLVNLVNQSGYEKAVKDLYENVVEGLHDPALHYVYFDFHHECSKMRWHRVNLLLDELERIGLDNQGWCLVENGQVKAKQSSVVRTNCMDCLDRTNVVQSCLGGWVLQQQLEESGVLSNGQKWEHEARFVSLFRNVWADNADGVSRAYSGTPALKTDFTRTGKRTKMGAMQDLRNSITRYYLNNLNDGHRQDAFNLFLEDYSPFEHVESPFTDRRDLWTRSLPYFLGFSVFLLVFSVIYPSPRHTIKFNFGVSCFFFAICSIAFRKVFSDGLQYVDWPKLLPLDYVRGVNKPSGLRYELTSRSSSKQD</sequence>
<dbReference type="Pfam" id="PF02383">
    <property type="entry name" value="Syja_N"/>
    <property type="match status" value="1"/>
</dbReference>
<evidence type="ECO:0000256" key="1">
    <source>
        <dbReference type="SAM" id="Phobius"/>
    </source>
</evidence>
<dbReference type="RefSeq" id="XP_024664224.1">
    <property type="nucleotide sequence ID" value="XM_024808456.1"/>
</dbReference>
<feature type="transmembrane region" description="Helical" evidence="1">
    <location>
        <begin position="525"/>
        <end position="543"/>
    </location>
</feature>
<comment type="caution">
    <text evidence="3">The sequence shown here is derived from an EMBL/GenBank/DDBJ whole genome shotgun (WGS) entry which is preliminary data.</text>
</comment>
<reference evidence="3 4" key="1">
    <citation type="submission" date="2017-04" db="EMBL/GenBank/DDBJ databases">
        <title>Genome sequencing of [Candida] sorbophila.</title>
        <authorList>
            <person name="Ahn J.O."/>
        </authorList>
    </citation>
    <scope>NUCLEOTIDE SEQUENCE [LARGE SCALE GENOMIC DNA]</scope>
    <source>
        <strain evidence="3 4">DS02</strain>
    </source>
</reference>
<keyword evidence="1" id="KW-0812">Transmembrane</keyword>
<dbReference type="EMBL" id="NDIQ01000021">
    <property type="protein sequence ID" value="PRT54279.1"/>
    <property type="molecule type" value="Genomic_DNA"/>
</dbReference>
<dbReference type="GO" id="GO:0046856">
    <property type="term" value="P:phosphatidylinositol dephosphorylation"/>
    <property type="evidence" value="ECO:0007669"/>
    <property type="project" value="TreeGrafter"/>
</dbReference>
<keyword evidence="1" id="KW-1133">Transmembrane helix</keyword>
<keyword evidence="1" id="KW-0472">Membrane</keyword>
<accession>A0A2T0FH65</accession>
<evidence type="ECO:0000313" key="4">
    <source>
        <dbReference type="Proteomes" id="UP000238350"/>
    </source>
</evidence>
<dbReference type="STRING" id="45607.A0A2T0FH65"/>
<dbReference type="PANTHER" id="PTHR45662">
    <property type="entry name" value="PHOSPHATIDYLINOSITIDE PHOSPHATASE SAC1"/>
    <property type="match status" value="1"/>
</dbReference>
<dbReference type="GO" id="GO:0005783">
    <property type="term" value="C:endoplasmic reticulum"/>
    <property type="evidence" value="ECO:0007669"/>
    <property type="project" value="TreeGrafter"/>
</dbReference>
<evidence type="ECO:0000259" key="2">
    <source>
        <dbReference type="PROSITE" id="PS50275"/>
    </source>
</evidence>